<dbReference type="Gene3D" id="1.10.10.10">
    <property type="entry name" value="Winged helix-like DNA-binding domain superfamily/Winged helix DNA-binding domain"/>
    <property type="match status" value="1"/>
</dbReference>
<dbReference type="Pfam" id="PF00950">
    <property type="entry name" value="ABC-3"/>
    <property type="match status" value="1"/>
</dbReference>
<keyword evidence="7 9" id="KW-0472">Membrane</keyword>
<dbReference type="SUPFAM" id="SSF81345">
    <property type="entry name" value="ABC transporter involved in vitamin B12 uptake, BtuC"/>
    <property type="match status" value="1"/>
</dbReference>
<dbReference type="AlphaFoldDB" id="A0A7V8VGH6"/>
<feature type="transmembrane region" description="Helical" evidence="9">
    <location>
        <begin position="59"/>
        <end position="78"/>
    </location>
</feature>
<keyword evidence="5 8" id="KW-0812">Transmembrane</keyword>
<dbReference type="Proteomes" id="UP000542342">
    <property type="component" value="Unassembled WGS sequence"/>
</dbReference>
<organism evidence="10 11">
    <name type="scientific">Thermogemmata fonticola</name>
    <dbReference type="NCBI Taxonomy" id="2755323"/>
    <lineage>
        <taxon>Bacteria</taxon>
        <taxon>Pseudomonadati</taxon>
        <taxon>Planctomycetota</taxon>
        <taxon>Planctomycetia</taxon>
        <taxon>Gemmatales</taxon>
        <taxon>Gemmataceae</taxon>
        <taxon>Thermogemmata</taxon>
    </lineage>
</organism>
<keyword evidence="3 8" id="KW-0813">Transport</keyword>
<dbReference type="PANTHER" id="PTHR30477:SF8">
    <property type="entry name" value="METAL TRANSPORT SYSTEM MEMBRANE PROTEIN CT_070-RELATED"/>
    <property type="match status" value="1"/>
</dbReference>
<evidence type="ECO:0000256" key="8">
    <source>
        <dbReference type="RuleBase" id="RU003943"/>
    </source>
</evidence>
<dbReference type="PANTHER" id="PTHR30477">
    <property type="entry name" value="ABC-TRANSPORTER METAL-BINDING PROTEIN"/>
    <property type="match status" value="1"/>
</dbReference>
<feature type="transmembrane region" description="Helical" evidence="9">
    <location>
        <begin position="181"/>
        <end position="199"/>
    </location>
</feature>
<feature type="transmembrane region" description="Helical" evidence="9">
    <location>
        <begin position="90"/>
        <end position="112"/>
    </location>
</feature>
<evidence type="ECO:0000256" key="9">
    <source>
        <dbReference type="SAM" id="Phobius"/>
    </source>
</evidence>
<gene>
    <name evidence="10" type="ORF">H0921_15025</name>
</gene>
<evidence type="ECO:0000256" key="5">
    <source>
        <dbReference type="ARBA" id="ARBA00022692"/>
    </source>
</evidence>
<feature type="transmembrane region" description="Helical" evidence="9">
    <location>
        <begin position="36"/>
        <end position="53"/>
    </location>
</feature>
<name>A0A7V8VGH6_9BACT</name>
<feature type="transmembrane region" description="Helical" evidence="9">
    <location>
        <begin position="6"/>
        <end position="27"/>
    </location>
</feature>
<comment type="caution">
    <text evidence="10">The sequence shown here is derived from an EMBL/GenBank/DDBJ whole genome shotgun (WGS) entry which is preliminary data.</text>
</comment>
<dbReference type="InterPro" id="IPR036388">
    <property type="entry name" value="WH-like_DNA-bd_sf"/>
</dbReference>
<keyword evidence="11" id="KW-1185">Reference proteome</keyword>
<feature type="transmembrane region" description="Helical" evidence="9">
    <location>
        <begin position="205"/>
        <end position="221"/>
    </location>
</feature>
<accession>A0A7V8VGH6</accession>
<evidence type="ECO:0000256" key="7">
    <source>
        <dbReference type="ARBA" id="ARBA00023136"/>
    </source>
</evidence>
<evidence type="ECO:0000256" key="6">
    <source>
        <dbReference type="ARBA" id="ARBA00022989"/>
    </source>
</evidence>
<dbReference type="InterPro" id="IPR001626">
    <property type="entry name" value="ABC_TroCD"/>
</dbReference>
<dbReference type="InterPro" id="IPR037294">
    <property type="entry name" value="ABC_BtuC-like"/>
</dbReference>
<dbReference type="GO" id="GO:0010043">
    <property type="term" value="P:response to zinc ion"/>
    <property type="evidence" value="ECO:0007669"/>
    <property type="project" value="TreeGrafter"/>
</dbReference>
<evidence type="ECO:0000256" key="4">
    <source>
        <dbReference type="ARBA" id="ARBA00022475"/>
    </source>
</evidence>
<evidence type="ECO:0000256" key="3">
    <source>
        <dbReference type="ARBA" id="ARBA00022448"/>
    </source>
</evidence>
<protein>
    <submittedName>
        <fullName evidence="10">Metal ABC transporter permease</fullName>
    </submittedName>
</protein>
<evidence type="ECO:0000256" key="1">
    <source>
        <dbReference type="ARBA" id="ARBA00004651"/>
    </source>
</evidence>
<dbReference type="GO" id="GO:0043190">
    <property type="term" value="C:ATP-binding cassette (ABC) transporter complex"/>
    <property type="evidence" value="ECO:0007669"/>
    <property type="project" value="InterPro"/>
</dbReference>
<dbReference type="EMBL" id="JACEFB010000014">
    <property type="protein sequence ID" value="MBA2227470.1"/>
    <property type="molecule type" value="Genomic_DNA"/>
</dbReference>
<comment type="similarity">
    <text evidence="2 8">Belongs to the ABC-3 integral membrane protein family.</text>
</comment>
<evidence type="ECO:0000256" key="2">
    <source>
        <dbReference type="ARBA" id="ARBA00008034"/>
    </source>
</evidence>
<feature type="transmembrane region" description="Helical" evidence="9">
    <location>
        <begin position="132"/>
        <end position="160"/>
    </location>
</feature>
<feature type="transmembrane region" description="Helical" evidence="9">
    <location>
        <begin position="228"/>
        <end position="248"/>
    </location>
</feature>
<sequence>MAPELELACVLAVAAAACALPGVFLVLRRMALVSDAIGHTLLFGIVVAFFVVGDLDSPFLLLGAALTGLATVVLVESLQRHRRMKADAAIGLVFPFLFALAVALVSLGARNIHLDVDAVLVGQPEYALLPRWHWRGIAIPPVAVLGGVVVLNLLLCLLFYKELKLTTFDPELARVLGYSPALVHYGLMAVVSVTAVAVFDAVGPVLVVGYFVLPAATGLLLSQRLSGVLVWSVGVGVIGSILGTLAAARWNTNAAGSVAAALGLLLVLAFLLSPYRGWLVQLWRRRHQRQTLEEILLLVHLYQHEGTAAEATEAAVADLHQHLDWPDERVAQVIARTLSRGYVQQDGNLLRLTPEGRQQAQQVYGNIRGLPEN</sequence>
<dbReference type="Gene3D" id="1.10.3470.10">
    <property type="entry name" value="ABC transporter involved in vitamin B12 uptake, BtuC"/>
    <property type="match status" value="1"/>
</dbReference>
<feature type="transmembrane region" description="Helical" evidence="9">
    <location>
        <begin position="254"/>
        <end position="275"/>
    </location>
</feature>
<dbReference type="GO" id="GO:0055085">
    <property type="term" value="P:transmembrane transport"/>
    <property type="evidence" value="ECO:0007669"/>
    <property type="project" value="InterPro"/>
</dbReference>
<reference evidence="10 11" key="1">
    <citation type="submission" date="2020-07" db="EMBL/GenBank/DDBJ databases">
        <title>Thermogemmata thermophila gen. nov., sp. nov., a novel moderate thermophilic planctomycete from a Kamchatka hot spring.</title>
        <authorList>
            <person name="Elcheninov A.G."/>
            <person name="Podosokorskaya O.A."/>
            <person name="Kovaleva O.L."/>
            <person name="Novikov A."/>
            <person name="Bonch-Osmolovskaya E.A."/>
            <person name="Toshchakov S.V."/>
            <person name="Kublanov I.V."/>
        </authorList>
    </citation>
    <scope>NUCLEOTIDE SEQUENCE [LARGE SCALE GENOMIC DNA]</scope>
    <source>
        <strain evidence="10 11">2918</strain>
    </source>
</reference>
<evidence type="ECO:0000313" key="10">
    <source>
        <dbReference type="EMBL" id="MBA2227470.1"/>
    </source>
</evidence>
<proteinExistence type="inferred from homology"/>
<comment type="subcellular location">
    <subcellularLocation>
        <location evidence="1 8">Cell membrane</location>
        <topology evidence="1 8">Multi-pass membrane protein</topology>
    </subcellularLocation>
</comment>
<keyword evidence="4" id="KW-1003">Cell membrane</keyword>
<keyword evidence="6 9" id="KW-1133">Transmembrane helix</keyword>
<evidence type="ECO:0000313" key="11">
    <source>
        <dbReference type="Proteomes" id="UP000542342"/>
    </source>
</evidence>